<keyword evidence="2" id="KW-1185">Reference proteome</keyword>
<gene>
    <name evidence="1" type="ORF">T03_1211</name>
</gene>
<evidence type="ECO:0000313" key="2">
    <source>
        <dbReference type="Proteomes" id="UP000054653"/>
    </source>
</evidence>
<organism evidence="1 2">
    <name type="scientific">Trichinella britovi</name>
    <name type="common">Parasitic roundworm</name>
    <dbReference type="NCBI Taxonomy" id="45882"/>
    <lineage>
        <taxon>Eukaryota</taxon>
        <taxon>Metazoa</taxon>
        <taxon>Ecdysozoa</taxon>
        <taxon>Nematoda</taxon>
        <taxon>Enoplea</taxon>
        <taxon>Dorylaimia</taxon>
        <taxon>Trichinellida</taxon>
        <taxon>Trichinellidae</taxon>
        <taxon>Trichinella</taxon>
    </lineage>
</organism>
<dbReference type="AlphaFoldDB" id="A0A0V1CYE1"/>
<evidence type="ECO:0000313" key="1">
    <source>
        <dbReference type="EMBL" id="KRY54263.1"/>
    </source>
</evidence>
<accession>A0A0V1CYE1</accession>
<reference evidence="1 2" key="1">
    <citation type="submission" date="2015-01" db="EMBL/GenBank/DDBJ databases">
        <title>Evolution of Trichinella species and genotypes.</title>
        <authorList>
            <person name="Korhonen P.K."/>
            <person name="Edoardo P."/>
            <person name="Giuseppe L.R."/>
            <person name="Gasser R.B."/>
        </authorList>
    </citation>
    <scope>NUCLEOTIDE SEQUENCE [LARGE SCALE GENOMIC DNA]</scope>
    <source>
        <strain evidence="1">ISS120</strain>
    </source>
</reference>
<protein>
    <submittedName>
        <fullName evidence="1">Uncharacterized protein</fullName>
    </submittedName>
</protein>
<proteinExistence type="predicted"/>
<name>A0A0V1CYE1_TRIBR</name>
<dbReference type="EMBL" id="JYDI01000072">
    <property type="protein sequence ID" value="KRY54263.1"/>
    <property type="molecule type" value="Genomic_DNA"/>
</dbReference>
<dbReference type="Proteomes" id="UP000054653">
    <property type="component" value="Unassembled WGS sequence"/>
</dbReference>
<sequence length="84" mass="10196">MIRHTFVKSLLLLETLNEPSTVKNHRKLSIRQQFDFGFFYDFEVEFSFIPPIHMFKGLCKFKPIKRYYTCLTYLDSQKTCQFDE</sequence>
<comment type="caution">
    <text evidence="1">The sequence shown here is derived from an EMBL/GenBank/DDBJ whole genome shotgun (WGS) entry which is preliminary data.</text>
</comment>